<feature type="transmembrane region" description="Helical" evidence="11">
    <location>
        <begin position="173"/>
        <end position="190"/>
    </location>
</feature>
<dbReference type="OrthoDB" id="9808135at2"/>
<comment type="caution">
    <text evidence="12">The sequence shown here is derived from an EMBL/GenBank/DDBJ whole genome shotgun (WGS) entry which is preliminary data.</text>
</comment>
<evidence type="ECO:0000256" key="7">
    <source>
        <dbReference type="ARBA" id="ARBA00023053"/>
    </source>
</evidence>
<protein>
    <recommendedName>
        <fullName evidence="11">Na(+)/H(+) antiporter NhaA</fullName>
    </recommendedName>
    <alternativeName>
        <fullName evidence="11">Sodium/proton antiporter NhaA</fullName>
    </alternativeName>
</protein>
<sequence>MVRRVLGSEQAPGVALLVATVAALVWANCADHSYGSWWRIEFGWPRAGLRMDARHWADDALMTIFFFVIGLELKYELARGSLARPRRALVPVFAAIGGAVVPAVTFLAITWGTDAASGWGIPMATDPAFAVGVLALVARHAPAGVRAMLLALATVDDALAVLVIAFGYARGVAWGWLAGAAAGCLLVVLLRRIGVTAVWAYLPVGVLVWFATLHSGVHATLAGVALALLTPAGPVAGRRVLAELLRVAGPASAFVAVPIFALANAGVVVDPSALSRAARAPVTWAVLVALLGGKLLGVTGAIAIAVGGRFGQLPAGVRPAHVLGLGCIAGLGFTVALLVTNLAYTDVAMIQDAKIAIFTASLVATVAAAATFTVTGRRTGR</sequence>
<evidence type="ECO:0000256" key="8">
    <source>
        <dbReference type="ARBA" id="ARBA00023065"/>
    </source>
</evidence>
<evidence type="ECO:0000256" key="5">
    <source>
        <dbReference type="ARBA" id="ARBA00022692"/>
    </source>
</evidence>
<evidence type="ECO:0000256" key="9">
    <source>
        <dbReference type="ARBA" id="ARBA00023136"/>
    </source>
</evidence>
<keyword evidence="6 11" id="KW-1133">Transmembrane helix</keyword>
<proteinExistence type="inferred from homology"/>
<dbReference type="Proteomes" id="UP000320513">
    <property type="component" value="Unassembled WGS sequence"/>
</dbReference>
<feature type="transmembrane region" description="Helical" evidence="11">
    <location>
        <begin position="119"/>
        <end position="137"/>
    </location>
</feature>
<keyword evidence="5 11" id="KW-0812">Transmembrane</keyword>
<keyword evidence="9 11" id="KW-0472">Membrane</keyword>
<keyword evidence="7 11" id="KW-0915">Sodium</keyword>
<keyword evidence="10 11" id="KW-0739">Sodium transport</keyword>
<evidence type="ECO:0000256" key="6">
    <source>
        <dbReference type="ARBA" id="ARBA00022989"/>
    </source>
</evidence>
<evidence type="ECO:0000313" key="12">
    <source>
        <dbReference type="EMBL" id="TVS89960.1"/>
    </source>
</evidence>
<dbReference type="PANTHER" id="PTHR30341">
    <property type="entry name" value="SODIUM ION/PROTON ANTIPORTER NHAA-RELATED"/>
    <property type="match status" value="1"/>
</dbReference>
<keyword evidence="3 11" id="KW-0050">Antiport</keyword>
<evidence type="ECO:0000256" key="2">
    <source>
        <dbReference type="ARBA" id="ARBA00022448"/>
    </source>
</evidence>
<feature type="transmembrane region" description="Helical" evidence="11">
    <location>
        <begin position="283"/>
        <end position="308"/>
    </location>
</feature>
<dbReference type="PANTHER" id="PTHR30341:SF0">
    <property type="entry name" value="NA(+)_H(+) ANTIPORTER NHAA"/>
    <property type="match status" value="1"/>
</dbReference>
<feature type="transmembrane region" description="Helical" evidence="11">
    <location>
        <begin position="244"/>
        <end position="263"/>
    </location>
</feature>
<keyword evidence="13" id="KW-1185">Reference proteome</keyword>
<dbReference type="InterPro" id="IPR004670">
    <property type="entry name" value="NhaA"/>
</dbReference>
<keyword evidence="8 11" id="KW-0406">Ion transport</keyword>
<dbReference type="GO" id="GO:0005886">
    <property type="term" value="C:plasma membrane"/>
    <property type="evidence" value="ECO:0007669"/>
    <property type="project" value="UniProtKB-SubCell"/>
</dbReference>
<dbReference type="GO" id="GO:0006885">
    <property type="term" value="P:regulation of pH"/>
    <property type="evidence" value="ECO:0007669"/>
    <property type="project" value="UniProtKB-UniRule"/>
</dbReference>
<gene>
    <name evidence="11 12" type="primary">nhaA</name>
    <name evidence="12" type="ORF">FPZ47_10970</name>
</gene>
<comment type="catalytic activity">
    <reaction evidence="11">
        <text>Na(+)(in) + 2 H(+)(out) = Na(+)(out) + 2 H(+)(in)</text>
        <dbReference type="Rhea" id="RHEA:29251"/>
        <dbReference type="ChEBI" id="CHEBI:15378"/>
        <dbReference type="ChEBI" id="CHEBI:29101"/>
    </reaction>
</comment>
<evidence type="ECO:0000256" key="1">
    <source>
        <dbReference type="ARBA" id="ARBA00004429"/>
    </source>
</evidence>
<evidence type="ECO:0000256" key="4">
    <source>
        <dbReference type="ARBA" id="ARBA00022475"/>
    </source>
</evidence>
<reference evidence="12 13" key="1">
    <citation type="submission" date="2019-07" db="EMBL/GenBank/DDBJ databases">
        <title>New Mycobacterium species.</title>
        <authorList>
            <person name="Tortoli E."/>
            <person name="Ghielmetti G."/>
            <person name="Friedel U."/>
            <person name="Trovato A."/>
        </authorList>
    </citation>
    <scope>NUCLEOTIDE SEQUENCE [LARGE SCALE GENOMIC DNA]</scope>
    <source>
        <strain evidence="12 13">16-83</strain>
    </source>
</reference>
<dbReference type="InterPro" id="IPR023171">
    <property type="entry name" value="Na/H_antiporter_dom_sf"/>
</dbReference>
<dbReference type="AlphaFoldDB" id="A0A557XVB8"/>
<feature type="transmembrane region" description="Helical" evidence="11">
    <location>
        <begin position="53"/>
        <end position="71"/>
    </location>
</feature>
<evidence type="ECO:0000256" key="3">
    <source>
        <dbReference type="ARBA" id="ARBA00022449"/>
    </source>
</evidence>
<comment type="function">
    <text evidence="11">Na(+)/H(+) antiporter that extrudes sodium in exchange for external protons.</text>
</comment>
<comment type="subcellular location">
    <subcellularLocation>
        <location evidence="1">Cell inner membrane</location>
        <topology evidence="1">Multi-pass membrane protein</topology>
    </subcellularLocation>
    <subcellularLocation>
        <location evidence="11">Cell membrane</location>
        <topology evidence="11">Multi-pass membrane protein</topology>
    </subcellularLocation>
</comment>
<keyword evidence="2 11" id="KW-0813">Transport</keyword>
<evidence type="ECO:0000256" key="11">
    <source>
        <dbReference type="HAMAP-Rule" id="MF_01844"/>
    </source>
</evidence>
<feature type="transmembrane region" description="Helical" evidence="11">
    <location>
        <begin position="320"/>
        <end position="343"/>
    </location>
</feature>
<dbReference type="Pfam" id="PF06965">
    <property type="entry name" value="Na_H_antiport_1"/>
    <property type="match status" value="1"/>
</dbReference>
<feature type="transmembrane region" description="Helical" evidence="11">
    <location>
        <begin position="92"/>
        <end position="113"/>
    </location>
</feature>
<dbReference type="EMBL" id="VMQU01000037">
    <property type="protein sequence ID" value="TVS89960.1"/>
    <property type="molecule type" value="Genomic_DNA"/>
</dbReference>
<name>A0A557XVB8_9MYCO</name>
<dbReference type="Gene3D" id="1.20.1530.10">
    <property type="entry name" value="Na+/H+ antiporter like domain"/>
    <property type="match status" value="1"/>
</dbReference>
<feature type="transmembrane region" description="Helical" evidence="11">
    <location>
        <begin position="149"/>
        <end position="167"/>
    </location>
</feature>
<evidence type="ECO:0000256" key="10">
    <source>
        <dbReference type="ARBA" id="ARBA00023201"/>
    </source>
</evidence>
<keyword evidence="4 11" id="KW-1003">Cell membrane</keyword>
<feature type="transmembrane region" description="Helical" evidence="11">
    <location>
        <begin position="355"/>
        <end position="375"/>
    </location>
</feature>
<feature type="transmembrane region" description="Helical" evidence="11">
    <location>
        <begin position="197"/>
        <end position="213"/>
    </location>
</feature>
<evidence type="ECO:0000313" key="13">
    <source>
        <dbReference type="Proteomes" id="UP000320513"/>
    </source>
</evidence>
<organism evidence="12 13">
    <name type="scientific">Mycobacterium helveticum</name>
    <dbReference type="NCBI Taxonomy" id="2592811"/>
    <lineage>
        <taxon>Bacteria</taxon>
        <taxon>Bacillati</taxon>
        <taxon>Actinomycetota</taxon>
        <taxon>Actinomycetes</taxon>
        <taxon>Mycobacteriales</taxon>
        <taxon>Mycobacteriaceae</taxon>
        <taxon>Mycobacterium</taxon>
    </lineage>
</organism>
<dbReference type="GO" id="GO:0015385">
    <property type="term" value="F:sodium:proton antiporter activity"/>
    <property type="evidence" value="ECO:0007669"/>
    <property type="project" value="UniProtKB-UniRule"/>
</dbReference>
<accession>A0A557XVB8</accession>
<dbReference type="NCBIfam" id="TIGR00773">
    <property type="entry name" value="NhaA"/>
    <property type="match status" value="1"/>
</dbReference>
<dbReference type="HAMAP" id="MF_01844">
    <property type="entry name" value="NhaA"/>
    <property type="match status" value="1"/>
</dbReference>
<comment type="similarity">
    <text evidence="11">Belongs to the NhaA Na(+)/H(+) (TC 2.A.33) antiporter family.</text>
</comment>